<dbReference type="OrthoDB" id="3937590at2759"/>
<dbReference type="Pfam" id="PF22485">
    <property type="entry name" value="DUF6987"/>
    <property type="match status" value="1"/>
</dbReference>
<dbReference type="AlphaFoldDB" id="A0A5J5EKU5"/>
<comment type="caution">
    <text evidence="3">The sequence shown here is derived from an EMBL/GenBank/DDBJ whole genome shotgun (WGS) entry which is preliminary data.</text>
</comment>
<proteinExistence type="predicted"/>
<name>A0A5J5EKU5_9PEZI</name>
<dbReference type="InParanoid" id="A0A5J5EKU5"/>
<reference evidence="3 4" key="1">
    <citation type="submission" date="2019-09" db="EMBL/GenBank/DDBJ databases">
        <title>Draft genome of the ectomycorrhizal ascomycete Sphaerosporella brunnea.</title>
        <authorList>
            <consortium name="DOE Joint Genome Institute"/>
            <person name="Benucci G.M."/>
            <person name="Marozzi G."/>
            <person name="Antonielli L."/>
            <person name="Sanchez S."/>
            <person name="Marco P."/>
            <person name="Wang X."/>
            <person name="Falini L.B."/>
            <person name="Barry K."/>
            <person name="Haridas S."/>
            <person name="Lipzen A."/>
            <person name="Labutti K."/>
            <person name="Grigoriev I.V."/>
            <person name="Murat C."/>
            <person name="Martin F."/>
            <person name="Albertini E."/>
            <person name="Donnini D."/>
            <person name="Bonito G."/>
        </authorList>
    </citation>
    <scope>NUCLEOTIDE SEQUENCE [LARGE SCALE GENOMIC DNA]</scope>
    <source>
        <strain evidence="3 4">Sb_GMNB300</strain>
    </source>
</reference>
<protein>
    <recommendedName>
        <fullName evidence="2">DUF6987 domain-containing protein</fullName>
    </recommendedName>
</protein>
<sequence>QHLDKAQHDQENDELDEEALVRQLRPLIEQATGTLKETEGVIKALDPDGRVSQSATRKAQDHEGTKEEQHLAELLAQLTGEVTKAIENARDKIKNMPSAKKTLGPLLDLFADPLFQIVSGVGLLLNGVLSLLGNIVSTPPPP</sequence>
<feature type="domain" description="DUF6987" evidence="2">
    <location>
        <begin position="2"/>
        <end position="137"/>
    </location>
</feature>
<accession>A0A5J5EKU5</accession>
<evidence type="ECO:0000256" key="1">
    <source>
        <dbReference type="SAM" id="MobiDB-lite"/>
    </source>
</evidence>
<dbReference type="PANTHER" id="PTHR39461:SF1">
    <property type="entry name" value="LEA DOMAIN PROTEIN (AFU_ORTHOLOGUE AFUA_8G04920)"/>
    <property type="match status" value="1"/>
</dbReference>
<keyword evidence="4" id="KW-1185">Reference proteome</keyword>
<gene>
    <name evidence="3" type="ORF">FN846DRAFT_784717</name>
</gene>
<feature type="region of interest" description="Disordered" evidence="1">
    <location>
        <begin position="46"/>
        <end position="66"/>
    </location>
</feature>
<evidence type="ECO:0000313" key="3">
    <source>
        <dbReference type="EMBL" id="KAA8895689.1"/>
    </source>
</evidence>
<feature type="non-terminal residue" evidence="3">
    <location>
        <position position="1"/>
    </location>
</feature>
<evidence type="ECO:0000313" key="4">
    <source>
        <dbReference type="Proteomes" id="UP000326924"/>
    </source>
</evidence>
<dbReference type="Proteomes" id="UP000326924">
    <property type="component" value="Unassembled WGS sequence"/>
</dbReference>
<dbReference type="EMBL" id="VXIS01000249">
    <property type="protein sequence ID" value="KAA8895689.1"/>
    <property type="molecule type" value="Genomic_DNA"/>
</dbReference>
<dbReference type="InterPro" id="IPR054256">
    <property type="entry name" value="DUF6987"/>
</dbReference>
<organism evidence="3 4">
    <name type="scientific">Sphaerosporella brunnea</name>
    <dbReference type="NCBI Taxonomy" id="1250544"/>
    <lineage>
        <taxon>Eukaryota</taxon>
        <taxon>Fungi</taxon>
        <taxon>Dikarya</taxon>
        <taxon>Ascomycota</taxon>
        <taxon>Pezizomycotina</taxon>
        <taxon>Pezizomycetes</taxon>
        <taxon>Pezizales</taxon>
        <taxon>Pyronemataceae</taxon>
        <taxon>Sphaerosporella</taxon>
    </lineage>
</organism>
<evidence type="ECO:0000259" key="2">
    <source>
        <dbReference type="Pfam" id="PF22485"/>
    </source>
</evidence>
<dbReference type="PANTHER" id="PTHR39461">
    <property type="entry name" value="LEA DOMAIN PROTEIN (AFU_ORTHOLOGUE AFUA_8G04920)"/>
    <property type="match status" value="1"/>
</dbReference>